<dbReference type="InterPro" id="IPR015854">
    <property type="entry name" value="ABC_transpr_LolD-like"/>
</dbReference>
<dbReference type="OrthoDB" id="9802264at2"/>
<comment type="caution">
    <text evidence="5">The sequence shown here is derived from an EMBL/GenBank/DDBJ whole genome shotgun (WGS) entry which is preliminary data.</text>
</comment>
<evidence type="ECO:0000256" key="1">
    <source>
        <dbReference type="ARBA" id="ARBA00005417"/>
    </source>
</evidence>
<sequence length="274" mass="28516">MTAPEPALLDARDLLQLHASGTGPVQALRGIDLEVRRGTVTAVTGPSGSGKSTLLAVLALRERPAGGELRYDGRLLSGLGRRELQRLRRRVGWVAQRPAHSLFPQLAAHEQVAEVARLRGADDDPGQALADVGLEGRAGARLHELSGGEQQRLAVAAATTGPPDLLVADEPTAELDDASAGLVLRRLRACALRGAAVVLTTHDARATASADRVLALRHGVLSGEHRAGGPRTAAVDGQGRVQLPPDALGLFPDGRAVLEVHGGRVVLSPPGEGR</sequence>
<dbReference type="Gene3D" id="3.40.50.300">
    <property type="entry name" value="P-loop containing nucleotide triphosphate hydrolases"/>
    <property type="match status" value="1"/>
</dbReference>
<organism evidence="5 6">
    <name type="scientific">Vallicoccus soli</name>
    <dbReference type="NCBI Taxonomy" id="2339232"/>
    <lineage>
        <taxon>Bacteria</taxon>
        <taxon>Bacillati</taxon>
        <taxon>Actinomycetota</taxon>
        <taxon>Actinomycetes</taxon>
        <taxon>Motilibacterales</taxon>
        <taxon>Vallicoccaceae</taxon>
        <taxon>Vallicoccus</taxon>
    </lineage>
</organism>
<reference evidence="5 6" key="1">
    <citation type="submission" date="2018-09" db="EMBL/GenBank/DDBJ databases">
        <title>YIM 75000 draft genome.</title>
        <authorList>
            <person name="Tang S."/>
            <person name="Feng Y."/>
        </authorList>
    </citation>
    <scope>NUCLEOTIDE SEQUENCE [LARGE SCALE GENOMIC DNA]</scope>
    <source>
        <strain evidence="5 6">YIM 75000</strain>
    </source>
</reference>
<gene>
    <name evidence="5" type="ORF">D5H78_10255</name>
</gene>
<dbReference type="InterPro" id="IPR017871">
    <property type="entry name" value="ABC_transporter-like_CS"/>
</dbReference>
<dbReference type="InterPro" id="IPR027417">
    <property type="entry name" value="P-loop_NTPase"/>
</dbReference>
<dbReference type="Proteomes" id="UP000265614">
    <property type="component" value="Unassembled WGS sequence"/>
</dbReference>
<dbReference type="RefSeq" id="WP_119950389.1">
    <property type="nucleotide sequence ID" value="NZ_QZEZ01000004.1"/>
</dbReference>
<comment type="similarity">
    <text evidence="1">Belongs to the ABC transporter superfamily.</text>
</comment>
<keyword evidence="6" id="KW-1185">Reference proteome</keyword>
<evidence type="ECO:0000313" key="5">
    <source>
        <dbReference type="EMBL" id="RJK95963.1"/>
    </source>
</evidence>
<dbReference type="GO" id="GO:0005524">
    <property type="term" value="F:ATP binding"/>
    <property type="evidence" value="ECO:0007669"/>
    <property type="project" value="UniProtKB-KW"/>
</dbReference>
<dbReference type="InterPro" id="IPR003593">
    <property type="entry name" value="AAA+_ATPase"/>
</dbReference>
<dbReference type="GO" id="GO:0005886">
    <property type="term" value="C:plasma membrane"/>
    <property type="evidence" value="ECO:0007669"/>
    <property type="project" value="TreeGrafter"/>
</dbReference>
<dbReference type="SUPFAM" id="SSF52540">
    <property type="entry name" value="P-loop containing nucleoside triphosphate hydrolases"/>
    <property type="match status" value="1"/>
</dbReference>
<dbReference type="GO" id="GO:0016887">
    <property type="term" value="F:ATP hydrolysis activity"/>
    <property type="evidence" value="ECO:0007669"/>
    <property type="project" value="InterPro"/>
</dbReference>
<dbReference type="PANTHER" id="PTHR24220">
    <property type="entry name" value="IMPORT ATP-BINDING PROTEIN"/>
    <property type="match status" value="1"/>
</dbReference>
<dbReference type="PROSITE" id="PS50893">
    <property type="entry name" value="ABC_TRANSPORTER_2"/>
    <property type="match status" value="1"/>
</dbReference>
<feature type="domain" description="ABC transporter" evidence="4">
    <location>
        <begin position="9"/>
        <end position="243"/>
    </location>
</feature>
<evidence type="ECO:0000313" key="6">
    <source>
        <dbReference type="Proteomes" id="UP000265614"/>
    </source>
</evidence>
<dbReference type="AlphaFoldDB" id="A0A3A3ZJQ7"/>
<name>A0A3A3ZJQ7_9ACTN</name>
<dbReference type="SMART" id="SM00382">
    <property type="entry name" value="AAA"/>
    <property type="match status" value="1"/>
</dbReference>
<protein>
    <submittedName>
        <fullName evidence="5">ABC transporter ATP-binding protein</fullName>
    </submittedName>
</protein>
<accession>A0A3A3ZJQ7</accession>
<keyword evidence="3 5" id="KW-0067">ATP-binding</keyword>
<dbReference type="PROSITE" id="PS00211">
    <property type="entry name" value="ABC_TRANSPORTER_1"/>
    <property type="match status" value="1"/>
</dbReference>
<dbReference type="Pfam" id="PF00005">
    <property type="entry name" value="ABC_tran"/>
    <property type="match status" value="1"/>
</dbReference>
<evidence type="ECO:0000256" key="3">
    <source>
        <dbReference type="ARBA" id="ARBA00022840"/>
    </source>
</evidence>
<evidence type="ECO:0000259" key="4">
    <source>
        <dbReference type="PROSITE" id="PS50893"/>
    </source>
</evidence>
<dbReference type="EMBL" id="QZEZ01000004">
    <property type="protein sequence ID" value="RJK95963.1"/>
    <property type="molecule type" value="Genomic_DNA"/>
</dbReference>
<dbReference type="PANTHER" id="PTHR24220:SF689">
    <property type="entry name" value="LIPOPROTEIN-RELEASING SYSTEM ATP-BINDING PROTEIN LOLD"/>
    <property type="match status" value="1"/>
</dbReference>
<proteinExistence type="inferred from homology"/>
<evidence type="ECO:0000256" key="2">
    <source>
        <dbReference type="ARBA" id="ARBA00022741"/>
    </source>
</evidence>
<keyword evidence="2" id="KW-0547">Nucleotide-binding</keyword>
<dbReference type="GO" id="GO:0022857">
    <property type="term" value="F:transmembrane transporter activity"/>
    <property type="evidence" value="ECO:0007669"/>
    <property type="project" value="TreeGrafter"/>
</dbReference>
<dbReference type="InterPro" id="IPR003439">
    <property type="entry name" value="ABC_transporter-like_ATP-bd"/>
</dbReference>